<proteinExistence type="predicted"/>
<evidence type="ECO:0000313" key="3">
    <source>
        <dbReference type="Proteomes" id="UP000321250"/>
    </source>
</evidence>
<dbReference type="Proteomes" id="UP000321250">
    <property type="component" value="Unassembled WGS sequence"/>
</dbReference>
<protein>
    <submittedName>
        <fullName evidence="2">SufD family Fe-S cluster assembly protein</fullName>
    </submittedName>
</protein>
<dbReference type="SUPFAM" id="SSF101960">
    <property type="entry name" value="Stabilizer of iron transporter SufD"/>
    <property type="match status" value="1"/>
</dbReference>
<dbReference type="InterPro" id="IPR000825">
    <property type="entry name" value="SUF_FeS_clus_asmbl_SufBD_core"/>
</dbReference>
<gene>
    <name evidence="2" type="ORF">FSB78_18805</name>
</gene>
<dbReference type="OrthoDB" id="9768262at2"/>
<dbReference type="AlphaFoldDB" id="A0A5C6U8T2"/>
<dbReference type="EMBL" id="VOQR01000002">
    <property type="protein sequence ID" value="TXC68025.1"/>
    <property type="molecule type" value="Genomic_DNA"/>
</dbReference>
<dbReference type="PANTHER" id="PTHR43575:SF1">
    <property type="entry name" value="PROTEIN ABCI7, CHLOROPLASTIC"/>
    <property type="match status" value="1"/>
</dbReference>
<dbReference type="InterPro" id="IPR055346">
    <property type="entry name" value="Fe-S_cluster_assembly_SufBD"/>
</dbReference>
<dbReference type="PANTHER" id="PTHR43575">
    <property type="entry name" value="PROTEIN ABCI7, CHLOROPLASTIC"/>
    <property type="match status" value="1"/>
</dbReference>
<dbReference type="InterPro" id="IPR037284">
    <property type="entry name" value="SUF_FeS_clus_asmbl_SufBD_sf"/>
</dbReference>
<evidence type="ECO:0000313" key="2">
    <source>
        <dbReference type="EMBL" id="TXC68025.1"/>
    </source>
</evidence>
<reference evidence="2 3" key="1">
    <citation type="journal article" date="2013" name="Antonie Van Leeuwenhoek">
        <title>Sphingomonas ginsenosidivorax sp. nov., with the ability to transform ginsenosides.</title>
        <authorList>
            <person name="Jin X.F."/>
            <person name="Kim J.K."/>
            <person name="Liu Q.M."/>
            <person name="Kang M.S."/>
            <person name="He D."/>
            <person name="Jin F.X."/>
            <person name="Kim S.C."/>
            <person name="Im W.T."/>
        </authorList>
    </citation>
    <scope>NUCLEOTIDE SEQUENCE [LARGE SCALE GENOMIC DNA]</scope>
    <source>
        <strain evidence="2 3">KHI67</strain>
    </source>
</reference>
<name>A0A5C6U8T2_9SPHN</name>
<dbReference type="RefSeq" id="WP_147084416.1">
    <property type="nucleotide sequence ID" value="NZ_VOQR01000002.1"/>
</dbReference>
<dbReference type="GO" id="GO:0016226">
    <property type="term" value="P:iron-sulfur cluster assembly"/>
    <property type="evidence" value="ECO:0007669"/>
    <property type="project" value="InterPro"/>
</dbReference>
<keyword evidence="3" id="KW-1185">Reference proteome</keyword>
<dbReference type="Pfam" id="PF01458">
    <property type="entry name" value="SUFBD_core"/>
    <property type="match status" value="1"/>
</dbReference>
<comment type="caution">
    <text evidence="2">The sequence shown here is derived from an EMBL/GenBank/DDBJ whole genome shotgun (WGS) entry which is preliminary data.</text>
</comment>
<feature type="domain" description="SUF system FeS cluster assembly SufBD core" evidence="1">
    <location>
        <begin position="112"/>
        <end position="331"/>
    </location>
</feature>
<accession>A0A5C6U8T2</accession>
<sequence length="360" mass="38449">MTLALPSSRDEDWRWSDLSALPELMRAPVLSPNADLTPFWVGHGPRLVFVNGKYWPGRSRPGPIRLGSSFAANSNHPLGKLCVEGGWTLPIESAGEQTDLIEIIHLTTGGASHAPARISLKEGTRAAVLETYIGDGWANRWTHIRLASGSQLHRTVRLMQSSGFTSLRDAIDIGSDASLQSTVLGLGGAATRVDATIDLLAADAHVEYGGALLARGDQRQEAVVAVNHLARGASSRQTWRAVASDRAVVSLASRVHISRYATQTNAVQNLRGMLVDRAATINLKPEMVIYADDVLAAHGATVGALDEDALFYLMSRGISPRSAQAMLMTSFVADALGSVSSDVARVALDDAVAKWLEADI</sequence>
<organism evidence="2 3">
    <name type="scientific">Sphingomonas ginsenosidivorax</name>
    <dbReference type="NCBI Taxonomy" id="862135"/>
    <lineage>
        <taxon>Bacteria</taxon>
        <taxon>Pseudomonadati</taxon>
        <taxon>Pseudomonadota</taxon>
        <taxon>Alphaproteobacteria</taxon>
        <taxon>Sphingomonadales</taxon>
        <taxon>Sphingomonadaceae</taxon>
        <taxon>Sphingomonas</taxon>
    </lineage>
</organism>
<evidence type="ECO:0000259" key="1">
    <source>
        <dbReference type="Pfam" id="PF01458"/>
    </source>
</evidence>